<protein>
    <submittedName>
        <fullName evidence="1">Uncharacterized protein</fullName>
    </submittedName>
</protein>
<evidence type="ECO:0000313" key="2">
    <source>
        <dbReference type="Proteomes" id="UP001055811"/>
    </source>
</evidence>
<organism evidence="1 2">
    <name type="scientific">Cichorium intybus</name>
    <name type="common">Chicory</name>
    <dbReference type="NCBI Taxonomy" id="13427"/>
    <lineage>
        <taxon>Eukaryota</taxon>
        <taxon>Viridiplantae</taxon>
        <taxon>Streptophyta</taxon>
        <taxon>Embryophyta</taxon>
        <taxon>Tracheophyta</taxon>
        <taxon>Spermatophyta</taxon>
        <taxon>Magnoliopsida</taxon>
        <taxon>eudicotyledons</taxon>
        <taxon>Gunneridae</taxon>
        <taxon>Pentapetalae</taxon>
        <taxon>asterids</taxon>
        <taxon>campanulids</taxon>
        <taxon>Asterales</taxon>
        <taxon>Asteraceae</taxon>
        <taxon>Cichorioideae</taxon>
        <taxon>Cichorieae</taxon>
        <taxon>Cichoriinae</taxon>
        <taxon>Cichorium</taxon>
    </lineage>
</organism>
<proteinExistence type="predicted"/>
<evidence type="ECO:0000313" key="1">
    <source>
        <dbReference type="EMBL" id="KAI3764849.1"/>
    </source>
</evidence>
<keyword evidence="2" id="KW-1185">Reference proteome</keyword>
<name>A0ACB9F0U8_CICIN</name>
<gene>
    <name evidence="1" type="ORF">L2E82_14866</name>
</gene>
<reference evidence="1 2" key="2">
    <citation type="journal article" date="2022" name="Mol. Ecol. Resour.">
        <title>The genomes of chicory, endive, great burdock and yacon provide insights into Asteraceae paleo-polyploidization history and plant inulin production.</title>
        <authorList>
            <person name="Fan W."/>
            <person name="Wang S."/>
            <person name="Wang H."/>
            <person name="Wang A."/>
            <person name="Jiang F."/>
            <person name="Liu H."/>
            <person name="Zhao H."/>
            <person name="Xu D."/>
            <person name="Zhang Y."/>
        </authorList>
    </citation>
    <scope>NUCLEOTIDE SEQUENCE [LARGE SCALE GENOMIC DNA]</scope>
    <source>
        <strain evidence="2">cv. Punajuju</strain>
        <tissue evidence="1">Leaves</tissue>
    </source>
</reference>
<sequence>MISLPCYILRQSFILRSNSIPDEAPVSDDTNTPETTTGQTYFYPNSGHLLIRLRQRSFSLWSGIGDPAKPLRRGPPIREYPTTGWVLVVDSLTPAGSLGTGKTFDALNSHGFLNIAYHSHPHRSSALTSEVRLSISD</sequence>
<reference evidence="2" key="1">
    <citation type="journal article" date="2022" name="Mol. Ecol. Resour.">
        <title>The genomes of chicory, endive, great burdock and yacon provide insights into Asteraceae palaeo-polyploidization history and plant inulin production.</title>
        <authorList>
            <person name="Fan W."/>
            <person name="Wang S."/>
            <person name="Wang H."/>
            <person name="Wang A."/>
            <person name="Jiang F."/>
            <person name="Liu H."/>
            <person name="Zhao H."/>
            <person name="Xu D."/>
            <person name="Zhang Y."/>
        </authorList>
    </citation>
    <scope>NUCLEOTIDE SEQUENCE [LARGE SCALE GENOMIC DNA]</scope>
    <source>
        <strain evidence="2">cv. Punajuju</strain>
    </source>
</reference>
<dbReference type="Proteomes" id="UP001055811">
    <property type="component" value="Linkage Group LG03"/>
</dbReference>
<dbReference type="EMBL" id="CM042011">
    <property type="protein sequence ID" value="KAI3764849.1"/>
    <property type="molecule type" value="Genomic_DNA"/>
</dbReference>
<accession>A0ACB9F0U8</accession>
<comment type="caution">
    <text evidence="1">The sequence shown here is derived from an EMBL/GenBank/DDBJ whole genome shotgun (WGS) entry which is preliminary data.</text>
</comment>